<dbReference type="RefSeq" id="WP_022800494.1">
    <property type="nucleotide sequence ID" value="NZ_JAURUR010000013.1"/>
</dbReference>
<dbReference type="Proteomes" id="UP001232163">
    <property type="component" value="Unassembled WGS sequence"/>
</dbReference>
<accession>A0ABT9MGC9</accession>
<sequence>MGRFLKVADEAVWLNLDRVDVLAVRPHLQSTATREGGPALEELHEATGAFEVIVSFQEKLFPVRRFPTQAEAVAFVEGVLEGLDRQA</sequence>
<name>A0ABT9MGC9_9DEIO</name>
<comment type="caution">
    <text evidence="1">The sequence shown here is derived from an EMBL/GenBank/DDBJ whole genome shotgun (WGS) entry which is preliminary data.</text>
</comment>
<reference evidence="1 2" key="1">
    <citation type="submission" date="2023-07" db="EMBL/GenBank/DDBJ databases">
        <title>Genomic Encyclopedia of Type Strains, Phase IV (KMG-IV): sequencing the most valuable type-strain genomes for metagenomic binning, comparative biology and taxonomic classification.</title>
        <authorList>
            <person name="Goeker M."/>
        </authorList>
    </citation>
    <scope>NUCLEOTIDE SEQUENCE [LARGE SCALE GENOMIC DNA]</scope>
    <source>
        <strain evidence="1 2">NIO-1023</strain>
    </source>
</reference>
<protein>
    <submittedName>
        <fullName evidence="1">Uncharacterized protein</fullName>
    </submittedName>
</protein>
<proteinExistence type="predicted"/>
<organism evidence="1 2">
    <name type="scientific">Deinococcus enclensis</name>
    <dbReference type="NCBI Taxonomy" id="1049582"/>
    <lineage>
        <taxon>Bacteria</taxon>
        <taxon>Thermotogati</taxon>
        <taxon>Deinococcota</taxon>
        <taxon>Deinococci</taxon>
        <taxon>Deinococcales</taxon>
        <taxon>Deinococcaceae</taxon>
        <taxon>Deinococcus</taxon>
    </lineage>
</organism>
<evidence type="ECO:0000313" key="2">
    <source>
        <dbReference type="Proteomes" id="UP001232163"/>
    </source>
</evidence>
<keyword evidence="2" id="KW-1185">Reference proteome</keyword>
<evidence type="ECO:0000313" key="1">
    <source>
        <dbReference type="EMBL" id="MDP9765650.1"/>
    </source>
</evidence>
<gene>
    <name evidence="1" type="ORF">QO006_003103</name>
</gene>
<dbReference type="EMBL" id="JAURUR010000013">
    <property type="protein sequence ID" value="MDP9765650.1"/>
    <property type="molecule type" value="Genomic_DNA"/>
</dbReference>